<dbReference type="PANTHER" id="PTHR45527:SF1">
    <property type="entry name" value="FATTY ACID SYNTHASE"/>
    <property type="match status" value="1"/>
</dbReference>
<evidence type="ECO:0000256" key="2">
    <source>
        <dbReference type="ARBA" id="ARBA00022553"/>
    </source>
</evidence>
<reference evidence="4 5" key="1">
    <citation type="submission" date="2014-03" db="EMBL/GenBank/DDBJ databases">
        <title>Draft genome of the hookworm Oesophagostomum dentatum.</title>
        <authorList>
            <person name="Mitreva M."/>
        </authorList>
    </citation>
    <scope>NUCLEOTIDE SEQUENCE [LARGE SCALE GENOMIC DNA]</scope>
    <source>
        <strain evidence="4 5">OD-Hann</strain>
    </source>
</reference>
<evidence type="ECO:0000313" key="4">
    <source>
        <dbReference type="EMBL" id="KHJ98077.1"/>
    </source>
</evidence>
<dbReference type="InterPro" id="IPR036736">
    <property type="entry name" value="ACP-like_sf"/>
</dbReference>
<dbReference type="Gene3D" id="3.30.559.30">
    <property type="entry name" value="Nonribosomal peptide synthetase, condensation domain"/>
    <property type="match status" value="1"/>
</dbReference>
<dbReference type="Gene3D" id="1.10.1200.10">
    <property type="entry name" value="ACP-like"/>
    <property type="match status" value="1"/>
</dbReference>
<dbReference type="SUPFAM" id="SSF56801">
    <property type="entry name" value="Acetyl-CoA synthetase-like"/>
    <property type="match status" value="1"/>
</dbReference>
<proteinExistence type="predicted"/>
<feature type="domain" description="Carrier" evidence="3">
    <location>
        <begin position="166"/>
        <end position="254"/>
    </location>
</feature>
<dbReference type="Pfam" id="PF00550">
    <property type="entry name" value="PP-binding"/>
    <property type="match status" value="1"/>
</dbReference>
<dbReference type="PROSITE" id="PS00455">
    <property type="entry name" value="AMP_BINDING"/>
    <property type="match status" value="1"/>
</dbReference>
<dbReference type="AlphaFoldDB" id="A0A0B1TQI5"/>
<dbReference type="Gene3D" id="3.30.559.10">
    <property type="entry name" value="Chloramphenicol acetyltransferase-like domain"/>
    <property type="match status" value="1"/>
</dbReference>
<evidence type="ECO:0000256" key="1">
    <source>
        <dbReference type="ARBA" id="ARBA00022450"/>
    </source>
</evidence>
<keyword evidence="1" id="KW-0596">Phosphopantetheine</keyword>
<dbReference type="InterPro" id="IPR020845">
    <property type="entry name" value="AMP-binding_CS"/>
</dbReference>
<dbReference type="Pfam" id="PF00501">
    <property type="entry name" value="AMP-binding"/>
    <property type="match status" value="1"/>
</dbReference>
<dbReference type="OrthoDB" id="416786at2759"/>
<dbReference type="GO" id="GO:0044550">
    <property type="term" value="P:secondary metabolite biosynthetic process"/>
    <property type="evidence" value="ECO:0007669"/>
    <property type="project" value="TreeGrafter"/>
</dbReference>
<dbReference type="PANTHER" id="PTHR45527">
    <property type="entry name" value="NONRIBOSOMAL PEPTIDE SYNTHETASE"/>
    <property type="match status" value="1"/>
</dbReference>
<keyword evidence="5" id="KW-1185">Reference proteome</keyword>
<dbReference type="InterPro" id="IPR009081">
    <property type="entry name" value="PP-bd_ACP"/>
</dbReference>
<dbReference type="PROSITE" id="PS50075">
    <property type="entry name" value="CARRIER"/>
    <property type="match status" value="1"/>
</dbReference>
<accession>A0A0B1TQI5</accession>
<organism evidence="4 5">
    <name type="scientific">Oesophagostomum dentatum</name>
    <name type="common">Nodular worm</name>
    <dbReference type="NCBI Taxonomy" id="61180"/>
    <lineage>
        <taxon>Eukaryota</taxon>
        <taxon>Metazoa</taxon>
        <taxon>Ecdysozoa</taxon>
        <taxon>Nematoda</taxon>
        <taxon>Chromadorea</taxon>
        <taxon>Rhabditida</taxon>
        <taxon>Rhabditina</taxon>
        <taxon>Rhabditomorpha</taxon>
        <taxon>Strongyloidea</taxon>
        <taxon>Strongylidae</taxon>
        <taxon>Oesophagostomum</taxon>
    </lineage>
</organism>
<dbReference type="GO" id="GO:0005737">
    <property type="term" value="C:cytoplasm"/>
    <property type="evidence" value="ECO:0007669"/>
    <property type="project" value="TreeGrafter"/>
</dbReference>
<dbReference type="InterPro" id="IPR000873">
    <property type="entry name" value="AMP-dep_synth/lig_dom"/>
</dbReference>
<dbReference type="InterPro" id="IPR023213">
    <property type="entry name" value="CAT-like_dom_sf"/>
</dbReference>
<name>A0A0B1TQI5_OESDE</name>
<dbReference type="EMBL" id="KN549359">
    <property type="protein sequence ID" value="KHJ98077.1"/>
    <property type="molecule type" value="Genomic_DNA"/>
</dbReference>
<dbReference type="SUPFAM" id="SSF52777">
    <property type="entry name" value="CoA-dependent acyltransferases"/>
    <property type="match status" value="2"/>
</dbReference>
<dbReference type="GO" id="GO:0031177">
    <property type="term" value="F:phosphopantetheine binding"/>
    <property type="evidence" value="ECO:0007669"/>
    <property type="project" value="TreeGrafter"/>
</dbReference>
<gene>
    <name evidence="4" type="ORF">OESDEN_01938</name>
</gene>
<dbReference type="InterPro" id="IPR001242">
    <property type="entry name" value="Condensation_dom"/>
</dbReference>
<dbReference type="Proteomes" id="UP000053660">
    <property type="component" value="Unassembled WGS sequence"/>
</dbReference>
<dbReference type="SUPFAM" id="SSF47336">
    <property type="entry name" value="ACP-like"/>
    <property type="match status" value="1"/>
</dbReference>
<evidence type="ECO:0000313" key="5">
    <source>
        <dbReference type="Proteomes" id="UP000053660"/>
    </source>
</evidence>
<dbReference type="GO" id="GO:0043041">
    <property type="term" value="P:amino acid activation for nonribosomal peptide biosynthetic process"/>
    <property type="evidence" value="ECO:0007669"/>
    <property type="project" value="TreeGrafter"/>
</dbReference>
<dbReference type="Gene3D" id="3.40.50.12780">
    <property type="entry name" value="N-terminal domain of ligase-like"/>
    <property type="match status" value="1"/>
</dbReference>
<dbReference type="GO" id="GO:0003824">
    <property type="term" value="F:catalytic activity"/>
    <property type="evidence" value="ECO:0007669"/>
    <property type="project" value="InterPro"/>
</dbReference>
<keyword evidence="2" id="KW-0597">Phosphoprotein</keyword>
<dbReference type="InterPro" id="IPR042099">
    <property type="entry name" value="ANL_N_sf"/>
</dbReference>
<sequence length="1114" mass="125491">MIEAEAMKNAINAFQNQTLVAHVDNATFSTTAVQCSQTETEQFYAPYCDDDIIQHAAVRRIADILSLAEDNITLFEVDEEQRVLRVERGEKAPSSYEQLTLVIQELLTFYLDLEKEIVSIDQILYPVEIFGPFRIIVDKEKNSATVRMYSQFGTLCCRLAHVCVSDERSGNEADLAAGACDNDSPTIKCMMRIGIDCTKVDKQETFTSMGLDSLKTAELEMALQVEYPDYPIPTATLLTYPTVEKMDSYLFSCARDLELKTNKDVDACSNCIPLSPQQRRIVFICELEPESRAQFNEPVVFSISSNAFDQQKFESVLNCIVMRHTILRTTYLTDCQIITSGTESFFASRVSCSDPRGFVTQAVDISHTSLHFAVYRSAGRVTVCIVFHHVAVDGQSISIIMEEIEALYYGAKLPSPAAQYKDYANLVSQLDFTEKLLKWKKKFACREFQLLPTDRPRSAAQTFIGSAITKIVPARLQSCLQRLRKLGNCTDFCILVSIYKLLVFKTTGIGDLAIGFPSSLREGGFLRTVGCFVNTVPLLTGVDSSLTVQEYLVSVSTATNEARNMDVPFDLIVSELKLERDDGVTPLFQVLLVMDNVRVPSKESGITFLDLPTHFSKYEQIWYFQKDTDSLSIKVEYNCSLFLEETIADLVQRFLYLMAQLGNSPPQTVLNEVALATKAEFYSVVRKKAANECDFPLVCIPQLLRNNLLTESVLHYGDMQLSYCELEMQSDQIARSISNKYCTYYGELPSRDRCGAVFMERSLELLQVVFGIWKCGLQVVPFSLDWPVQRSLDALEMFANPILVNFYSAELTETAKHTLYPVIQKFRKAKPCRKCLNLIDPSDLAYITCTSGTTGKPKYVCTEFLGHGNLAQAYTKNFHLSSESCTYQVVNYGFDIFFADLSKTFANGAAMVLATELIPQIEEMRNVTNAYIMPTYLSSLTPSNIEQLGFLETLQFGGEAIQAKALQHLLKTGVQLYQEHGITEQTVYTAANKVKTRTPIPEIGAPFSNLWVLVRDPDGHLLPEQYRGMYYANGLGLTRGYYKMPERNLEITRYGNFGREIKTGDILNYHQQRVYFVGRADHQVKIRGKIVDLIEVGLFFVFNLVPHSLASLSC</sequence>
<protein>
    <submittedName>
        <fullName evidence="4">AMP-binding enzyme</fullName>
    </submittedName>
</protein>
<dbReference type="Pfam" id="PF00668">
    <property type="entry name" value="Condensation"/>
    <property type="match status" value="1"/>
</dbReference>
<evidence type="ECO:0000259" key="3">
    <source>
        <dbReference type="PROSITE" id="PS50075"/>
    </source>
</evidence>